<dbReference type="AlphaFoldDB" id="A0A538SS16"/>
<dbReference type="Proteomes" id="UP000320184">
    <property type="component" value="Unassembled WGS sequence"/>
</dbReference>
<keyword evidence="3 4" id="KW-0408">Iron</keyword>
<dbReference type="GO" id="GO:0046872">
    <property type="term" value="F:metal ion binding"/>
    <property type="evidence" value="ECO:0007669"/>
    <property type="project" value="UniProtKB-KW"/>
</dbReference>
<organism evidence="7 8">
    <name type="scientific">Eiseniibacteriota bacterium</name>
    <dbReference type="NCBI Taxonomy" id="2212470"/>
    <lineage>
        <taxon>Bacteria</taxon>
        <taxon>Candidatus Eiseniibacteriota</taxon>
    </lineage>
</organism>
<comment type="caution">
    <text evidence="7">The sequence shown here is derived from an EMBL/GenBank/DDBJ whole genome shotgun (WGS) entry which is preliminary data.</text>
</comment>
<gene>
    <name evidence="7" type="ORF">E6K73_00340</name>
</gene>
<feature type="signal peptide" evidence="5">
    <location>
        <begin position="1"/>
        <end position="24"/>
    </location>
</feature>
<keyword evidence="2 4" id="KW-0479">Metal-binding</keyword>
<sequence>MKRPGTLRHVAFALVLASVLVAFAVRSAPPAITGPSKGVAAAGKKIFSLKCVPCHKADGSGGFKLTGNPTPDWRDAKRMSDPKYNDDYLRDCITNGKIKSGMVAWSKQGVKPAEIENLIAYVRTFSAPKSPAKNAKK</sequence>
<feature type="domain" description="Cytochrome c" evidence="6">
    <location>
        <begin position="38"/>
        <end position="126"/>
    </location>
</feature>
<protein>
    <submittedName>
        <fullName evidence="7">Cytochrome c</fullName>
    </submittedName>
</protein>
<evidence type="ECO:0000256" key="3">
    <source>
        <dbReference type="ARBA" id="ARBA00023004"/>
    </source>
</evidence>
<proteinExistence type="predicted"/>
<dbReference type="PROSITE" id="PS51007">
    <property type="entry name" value="CYTC"/>
    <property type="match status" value="1"/>
</dbReference>
<feature type="chain" id="PRO_5022153799" evidence="5">
    <location>
        <begin position="25"/>
        <end position="137"/>
    </location>
</feature>
<dbReference type="Gene3D" id="1.10.760.10">
    <property type="entry name" value="Cytochrome c-like domain"/>
    <property type="match status" value="1"/>
</dbReference>
<keyword evidence="1 4" id="KW-0349">Heme</keyword>
<evidence type="ECO:0000256" key="4">
    <source>
        <dbReference type="PROSITE-ProRule" id="PRU00433"/>
    </source>
</evidence>
<reference evidence="7 8" key="1">
    <citation type="journal article" date="2019" name="Nat. Microbiol.">
        <title>Mediterranean grassland soil C-N compound turnover is dependent on rainfall and depth, and is mediated by genomically divergent microorganisms.</title>
        <authorList>
            <person name="Diamond S."/>
            <person name="Andeer P.F."/>
            <person name="Li Z."/>
            <person name="Crits-Christoph A."/>
            <person name="Burstein D."/>
            <person name="Anantharaman K."/>
            <person name="Lane K.R."/>
            <person name="Thomas B.C."/>
            <person name="Pan C."/>
            <person name="Northen T.R."/>
            <person name="Banfield J.F."/>
        </authorList>
    </citation>
    <scope>NUCLEOTIDE SEQUENCE [LARGE SCALE GENOMIC DNA]</scope>
    <source>
        <strain evidence="7">WS_3</strain>
    </source>
</reference>
<dbReference type="InterPro" id="IPR009056">
    <property type="entry name" value="Cyt_c-like_dom"/>
</dbReference>
<dbReference type="Pfam" id="PF13442">
    <property type="entry name" value="Cytochrome_CBB3"/>
    <property type="match status" value="1"/>
</dbReference>
<evidence type="ECO:0000259" key="6">
    <source>
        <dbReference type="PROSITE" id="PS51007"/>
    </source>
</evidence>
<name>A0A538SS16_UNCEI</name>
<accession>A0A538SS16</accession>
<keyword evidence="5" id="KW-0732">Signal</keyword>
<dbReference type="GO" id="GO:0009055">
    <property type="term" value="F:electron transfer activity"/>
    <property type="evidence" value="ECO:0007669"/>
    <property type="project" value="InterPro"/>
</dbReference>
<dbReference type="GO" id="GO:0020037">
    <property type="term" value="F:heme binding"/>
    <property type="evidence" value="ECO:0007669"/>
    <property type="project" value="InterPro"/>
</dbReference>
<evidence type="ECO:0000256" key="1">
    <source>
        <dbReference type="ARBA" id="ARBA00022617"/>
    </source>
</evidence>
<dbReference type="EMBL" id="VBOT01000003">
    <property type="protein sequence ID" value="TMQ54094.1"/>
    <property type="molecule type" value="Genomic_DNA"/>
</dbReference>
<dbReference type="SUPFAM" id="SSF46626">
    <property type="entry name" value="Cytochrome c"/>
    <property type="match status" value="1"/>
</dbReference>
<evidence type="ECO:0000313" key="7">
    <source>
        <dbReference type="EMBL" id="TMQ54094.1"/>
    </source>
</evidence>
<dbReference type="InterPro" id="IPR036909">
    <property type="entry name" value="Cyt_c-like_dom_sf"/>
</dbReference>
<evidence type="ECO:0000256" key="5">
    <source>
        <dbReference type="SAM" id="SignalP"/>
    </source>
</evidence>
<evidence type="ECO:0000313" key="8">
    <source>
        <dbReference type="Proteomes" id="UP000320184"/>
    </source>
</evidence>
<evidence type="ECO:0000256" key="2">
    <source>
        <dbReference type="ARBA" id="ARBA00022723"/>
    </source>
</evidence>